<dbReference type="SUPFAM" id="SSF54928">
    <property type="entry name" value="RNA-binding domain, RBD"/>
    <property type="match status" value="2"/>
</dbReference>
<dbReference type="SMART" id="SM00360">
    <property type="entry name" value="RRM"/>
    <property type="match status" value="1"/>
</dbReference>
<evidence type="ECO:0000256" key="1">
    <source>
        <dbReference type="ARBA" id="ARBA00002475"/>
    </source>
</evidence>
<feature type="compositionally biased region" description="Basic and acidic residues" evidence="8">
    <location>
        <begin position="553"/>
        <end position="571"/>
    </location>
</feature>
<feature type="compositionally biased region" description="Basic residues" evidence="8">
    <location>
        <begin position="616"/>
        <end position="625"/>
    </location>
</feature>
<evidence type="ECO:0000256" key="7">
    <source>
        <dbReference type="PROSITE-ProRule" id="PRU00176"/>
    </source>
</evidence>
<feature type="compositionally biased region" description="Acidic residues" evidence="8">
    <location>
        <begin position="401"/>
        <end position="425"/>
    </location>
</feature>
<keyword evidence="5 7" id="KW-0694">RNA-binding</keyword>
<accession>A0A8H3GVW7</accession>
<evidence type="ECO:0000259" key="9">
    <source>
        <dbReference type="PROSITE" id="PS50102"/>
    </source>
</evidence>
<feature type="domain" description="RRM" evidence="9">
    <location>
        <begin position="363"/>
        <end position="503"/>
    </location>
</feature>
<evidence type="ECO:0000313" key="11">
    <source>
        <dbReference type="Proteomes" id="UP000663846"/>
    </source>
</evidence>
<dbReference type="InterPro" id="IPR035979">
    <property type="entry name" value="RBD_domain_sf"/>
</dbReference>
<feature type="compositionally biased region" description="Basic and acidic residues" evidence="8">
    <location>
        <begin position="257"/>
        <end position="271"/>
    </location>
</feature>
<evidence type="ECO:0000256" key="3">
    <source>
        <dbReference type="ARBA" id="ARBA00007077"/>
    </source>
</evidence>
<organism evidence="10 11">
    <name type="scientific">Rhizoctonia solani</name>
    <dbReference type="NCBI Taxonomy" id="456999"/>
    <lineage>
        <taxon>Eukaryota</taxon>
        <taxon>Fungi</taxon>
        <taxon>Dikarya</taxon>
        <taxon>Basidiomycota</taxon>
        <taxon>Agaricomycotina</taxon>
        <taxon>Agaricomycetes</taxon>
        <taxon>Cantharellales</taxon>
        <taxon>Ceratobasidiaceae</taxon>
        <taxon>Rhizoctonia</taxon>
    </lineage>
</organism>
<dbReference type="Gene3D" id="3.30.70.330">
    <property type="match status" value="2"/>
</dbReference>
<feature type="region of interest" description="Disordered" evidence="8">
    <location>
        <begin position="15"/>
        <end position="181"/>
    </location>
</feature>
<feature type="compositionally biased region" description="Low complexity" evidence="8">
    <location>
        <begin position="244"/>
        <end position="256"/>
    </location>
</feature>
<dbReference type="AlphaFoldDB" id="A0A8H3GVW7"/>
<dbReference type="GO" id="GO:0005730">
    <property type="term" value="C:nucleolus"/>
    <property type="evidence" value="ECO:0007669"/>
    <property type="project" value="UniProtKB-SubCell"/>
</dbReference>
<dbReference type="InterPro" id="IPR000504">
    <property type="entry name" value="RRM_dom"/>
</dbReference>
<evidence type="ECO:0000256" key="8">
    <source>
        <dbReference type="SAM" id="MobiDB-lite"/>
    </source>
</evidence>
<dbReference type="EMBL" id="CAJMWS010000902">
    <property type="protein sequence ID" value="CAE6468320.1"/>
    <property type="molecule type" value="Genomic_DNA"/>
</dbReference>
<evidence type="ECO:0000256" key="2">
    <source>
        <dbReference type="ARBA" id="ARBA00004604"/>
    </source>
</evidence>
<reference evidence="10" key="1">
    <citation type="submission" date="2021-01" db="EMBL/GenBank/DDBJ databases">
        <authorList>
            <person name="Kaushik A."/>
        </authorList>
    </citation>
    <scope>NUCLEOTIDE SEQUENCE</scope>
    <source>
        <strain evidence="10">AG1-1C</strain>
    </source>
</reference>
<comment type="function">
    <text evidence="1">Involved in pre-25S rRNA processing.</text>
</comment>
<feature type="compositionally biased region" description="Basic and acidic residues" evidence="8">
    <location>
        <begin position="519"/>
        <end position="540"/>
    </location>
</feature>
<keyword evidence="6" id="KW-0539">Nucleus</keyword>
<comment type="subcellular location">
    <subcellularLocation>
        <location evidence="2">Nucleus</location>
        <location evidence="2">Nucleolus</location>
    </subcellularLocation>
</comment>
<feature type="compositionally biased region" description="Polar residues" evidence="8">
    <location>
        <begin position="107"/>
        <end position="118"/>
    </location>
</feature>
<protein>
    <recommendedName>
        <fullName evidence="4">Nucleolar protein 12</fullName>
    </recommendedName>
</protein>
<gene>
    <name evidence="10" type="ORF">RDB_LOCUS170641</name>
</gene>
<dbReference type="PROSITE" id="PS50102">
    <property type="entry name" value="RRM"/>
    <property type="match status" value="1"/>
</dbReference>
<dbReference type="Proteomes" id="UP000663846">
    <property type="component" value="Unassembled WGS sequence"/>
</dbReference>
<name>A0A8H3GVW7_9AGAM</name>
<comment type="similarity">
    <text evidence="3">Belongs to the RRM RBM34 family.</text>
</comment>
<comment type="caution">
    <text evidence="10">The sequence shown here is derived from an EMBL/GenBank/DDBJ whole genome shotgun (WGS) entry which is preliminary data.</text>
</comment>
<feature type="compositionally biased region" description="Basic and acidic residues" evidence="8">
    <location>
        <begin position="626"/>
        <end position="635"/>
    </location>
</feature>
<dbReference type="Pfam" id="PF00076">
    <property type="entry name" value="RRM_1"/>
    <property type="match status" value="1"/>
</dbReference>
<dbReference type="InterPro" id="IPR012677">
    <property type="entry name" value="Nucleotide-bd_a/b_plait_sf"/>
</dbReference>
<proteinExistence type="inferred from homology"/>
<dbReference type="PANTHER" id="PTHR23236:SF25">
    <property type="entry name" value="RNA-BINDING PROTEIN 34"/>
    <property type="match status" value="1"/>
</dbReference>
<dbReference type="GO" id="GO:0019843">
    <property type="term" value="F:rRNA binding"/>
    <property type="evidence" value="ECO:0007669"/>
    <property type="project" value="TreeGrafter"/>
</dbReference>
<feature type="compositionally biased region" description="Low complexity" evidence="8">
    <location>
        <begin position="28"/>
        <end position="38"/>
    </location>
</feature>
<evidence type="ECO:0000256" key="5">
    <source>
        <dbReference type="ARBA" id="ARBA00022884"/>
    </source>
</evidence>
<feature type="region of interest" description="Disordered" evidence="8">
    <location>
        <begin position="234"/>
        <end position="271"/>
    </location>
</feature>
<dbReference type="GO" id="GO:0000463">
    <property type="term" value="P:maturation of LSU-rRNA from tricistronic rRNA transcript (SSU-rRNA, 5.8S rRNA, LSU-rRNA)"/>
    <property type="evidence" value="ECO:0007669"/>
    <property type="project" value="TreeGrafter"/>
</dbReference>
<sequence>MAGFDSELDALFKSSVGVSAPSKPIRAPTVIPTPTVPTNLQASTSVPTKRKHEKKVNFIDQSSAKRRKQNVSERQAKGKKSKQVDGSSEQDDPTVEDAYHQRKANSPKLTKSRTLQSTPPKPKPKAPIEHNSESQSESDSDSDPDVPPPIHESLAQKPESGRPQKKKYIPQGETSDQKDARTIFIGNLPASVAKSSAKKSLHKHILNCLATTYPDLVRPTIESSRFRSVAFKTPTSKLPSDALSSNSKSKPNTSSSEHNKTRAAEWRATQDSEGITHKTFQTPAQKKKTAYITGALHDSAKSSSSAYVVFAYPNPVEGREPAWDPTEVAARAVLACNGSKFMERMLRVDRVGKREEDKQDPRTMIFVGNLDFETDEDALREMFEKLVEKERGKSDAQGDGSESEDNENEGDESEESEAEEEEKEAEGDKEVSAAKTKPTTEDSVTAKGWVKSVRIVRDKDTQLGKGFGYVQFIDRASVDEVLALEPGTIKLAKRKLRVQRCKTVPGVSLPKTKASSLGDKVKDPKKTSKGDSSQKPDRQKARTNTSRPSVPRVDPDLGERIRSLSKEDRKSVKATNADRVARRLAKKKAKVVSERGARKASNSKASILGGRPGGPKSKKPKPGKSGKRERSDKSLLKKNVKK</sequence>
<dbReference type="PANTHER" id="PTHR23236">
    <property type="entry name" value="EUKARYOTIC TRANSLATION INITIATION FACTOR 4B/4H"/>
    <property type="match status" value="1"/>
</dbReference>
<evidence type="ECO:0000313" key="10">
    <source>
        <dbReference type="EMBL" id="CAE6468320.1"/>
    </source>
</evidence>
<evidence type="ECO:0000256" key="4">
    <source>
        <dbReference type="ARBA" id="ARBA00015520"/>
    </source>
</evidence>
<feature type="region of interest" description="Disordered" evidence="8">
    <location>
        <begin position="502"/>
        <end position="642"/>
    </location>
</feature>
<evidence type="ECO:0000256" key="6">
    <source>
        <dbReference type="ARBA" id="ARBA00023242"/>
    </source>
</evidence>
<feature type="region of interest" description="Disordered" evidence="8">
    <location>
        <begin position="388"/>
        <end position="451"/>
    </location>
</feature>